<feature type="compositionally biased region" description="Basic and acidic residues" evidence="1">
    <location>
        <begin position="888"/>
        <end position="909"/>
    </location>
</feature>
<feature type="compositionally biased region" description="Acidic residues" evidence="1">
    <location>
        <begin position="427"/>
        <end position="442"/>
    </location>
</feature>
<feature type="compositionally biased region" description="Basic and acidic residues" evidence="1">
    <location>
        <begin position="569"/>
        <end position="590"/>
    </location>
</feature>
<feature type="compositionally biased region" description="Polar residues" evidence="1">
    <location>
        <begin position="150"/>
        <end position="162"/>
    </location>
</feature>
<name>A0ABM0R9H4_GALVR</name>
<keyword evidence="2" id="KW-1185">Reference proteome</keyword>
<feature type="compositionally biased region" description="Basic and acidic residues" evidence="1">
    <location>
        <begin position="182"/>
        <end position="207"/>
    </location>
</feature>
<feature type="compositionally biased region" description="Basic and acidic residues" evidence="1">
    <location>
        <begin position="542"/>
        <end position="560"/>
    </location>
</feature>
<evidence type="ECO:0000313" key="2">
    <source>
        <dbReference type="Proteomes" id="UP000694923"/>
    </source>
</evidence>
<reference evidence="3" key="1">
    <citation type="submission" date="2025-08" db="UniProtKB">
        <authorList>
            <consortium name="RefSeq"/>
        </authorList>
    </citation>
    <scope>IDENTIFICATION</scope>
</reference>
<feature type="compositionally biased region" description="Basic and acidic residues" evidence="1">
    <location>
        <begin position="164"/>
        <end position="173"/>
    </location>
</feature>
<feature type="compositionally biased region" description="Low complexity" evidence="1">
    <location>
        <begin position="727"/>
        <end position="737"/>
    </location>
</feature>
<feature type="compositionally biased region" description="Basic and acidic residues" evidence="1">
    <location>
        <begin position="505"/>
        <end position="525"/>
    </location>
</feature>
<feature type="compositionally biased region" description="Basic and acidic residues" evidence="1">
    <location>
        <begin position="779"/>
        <end position="795"/>
    </location>
</feature>
<feature type="compositionally biased region" description="Low complexity" evidence="1">
    <location>
        <begin position="591"/>
        <end position="606"/>
    </location>
</feature>
<feature type="compositionally biased region" description="Acidic residues" evidence="1">
    <location>
        <begin position="314"/>
        <end position="328"/>
    </location>
</feature>
<feature type="compositionally biased region" description="Basic and acidic residues" evidence="1">
    <location>
        <begin position="377"/>
        <end position="391"/>
    </location>
</feature>
<organism evidence="2 3">
    <name type="scientific">Galeopterus variegatus</name>
    <name type="common">Malayan flying lemur</name>
    <name type="synonym">Cynocephalus variegatus</name>
    <dbReference type="NCBI Taxonomy" id="482537"/>
    <lineage>
        <taxon>Eukaryota</taxon>
        <taxon>Metazoa</taxon>
        <taxon>Chordata</taxon>
        <taxon>Craniata</taxon>
        <taxon>Vertebrata</taxon>
        <taxon>Euteleostomi</taxon>
        <taxon>Mammalia</taxon>
        <taxon>Eutheria</taxon>
        <taxon>Euarchontoglires</taxon>
        <taxon>Dermoptera</taxon>
        <taxon>Cynocephalidae</taxon>
        <taxon>Galeopterus</taxon>
    </lineage>
</organism>
<feature type="compositionally biased region" description="Basic and acidic residues" evidence="1">
    <location>
        <begin position="624"/>
        <end position="637"/>
    </location>
</feature>
<sequence length="1056" mass="113997">MDFLRHHLPGLHRALRGALGSFSTFVSYLVGDDVPTVEREARAAEERGEVASGRPEKVVEEEAQEALEGLRGSHSKGDDGPRGPGEARRRQKGSSASEQTWGWGEGSSHGSQEDRQNTGAWEAAKAARCLEPSAPLQAEAGSEDHREGRSQAQESQELNVQEVNRGETLRTWEQEEEEEEEVRAREPGMARGVESEWPWHGEPEGKAGADGQKVAGDNRETEQVVKEAVVEEAEGAGREDEVLVVVRGSQSTRAQGTHGPEAESEDRATLGREEARTTSFREGTDLPGVRETEYGPVPEERIPEAPGRAWVPEEALEGDQEEEVDEKSEAEVSLFPKQIQALGTEGLEEAAEGQTAAGEAAGDKEAGEGFEGQADQCGREAEERQDSEIRADWASLEEPGQVEEAQEEEGHCWATEAGLPLHKEAEGDADLEISPEAGPEEEFAGKRNEEAHTSREAWQVQWGGLKHEVTEGQEPEKVGGVQILTKYPKEGQGGKEELWSIPSLSKDETKRSLEEYPGHTGHGEPEASEAESWENWRRKHVERGNTQEEKAGAEKGEDARGQALEAEAQEGRQSARAEVPEEGGEWKRAAEAGWGAEEGEASQAENQELEGGHGAEAGTGQTLEESKARETKDREVETAGPWAPDGTCRRGWRLEVAALSGDPWPSSLAAEMVEDEAGLGARAAGAGEAWLCRRGWRLEVAALSGDPWPSSLAAEMVEDEAGLGARAAGAGEAWQGELGRGRDSEGKEEAGAGAELAEAAGQHRGGQEFGLEDPAEEEVTSRGDQAEAFEAREGEPGGGQAEVGEPAMVEGSCGMDHFTLGTQAVRAEGTVATVEAEGLPGQQVLLEKEAEGWQATEQREGSEGRHGDHHLEGEARRSLDVEDVEVTGGRRAEAKETDPEGLEDVKGQEECPTSQDLAEAAPGPHGDAETAVATRRRRSPSSWSEVLLPGTCLDVSIPRNRVLLSRSSSQRRSRPSFRRTPASEQQEEPPSPQPEEGLSAPEQKLLQLEEPPEPRPMRPEGTPVPARRRPLGHGFGLAYPGMMQELQARLGQPKHQ</sequence>
<feature type="region of interest" description="Disordered" evidence="1">
    <location>
        <begin position="727"/>
        <end position="805"/>
    </location>
</feature>
<protein>
    <submittedName>
        <fullName evidence="3">Apolipoprotein B receptor</fullName>
    </submittedName>
</protein>
<feature type="compositionally biased region" description="Basic and acidic residues" evidence="1">
    <location>
        <begin position="739"/>
        <end position="750"/>
    </location>
</feature>
<dbReference type="InterPro" id="IPR026158">
    <property type="entry name" value="ApolipoprotB_rcpt"/>
</dbReference>
<feature type="region of interest" description="Disordered" evidence="1">
    <location>
        <begin position="847"/>
        <end position="1056"/>
    </location>
</feature>
<feature type="compositionally biased region" description="Basic and acidic residues" evidence="1">
    <location>
        <begin position="443"/>
        <end position="455"/>
    </location>
</feature>
<dbReference type="RefSeq" id="XP_008577265.1">
    <property type="nucleotide sequence ID" value="XM_008579043.1"/>
</dbReference>
<feature type="compositionally biased region" description="Basic and acidic residues" evidence="1">
    <location>
        <begin position="41"/>
        <end position="60"/>
    </location>
</feature>
<feature type="compositionally biased region" description="Basic and acidic residues" evidence="1">
    <location>
        <begin position="282"/>
        <end position="303"/>
    </location>
</feature>
<feature type="compositionally biased region" description="Basic and acidic residues" evidence="1">
    <location>
        <begin position="487"/>
        <end position="498"/>
    </location>
</feature>
<feature type="compositionally biased region" description="Basic and acidic residues" evidence="1">
    <location>
        <begin position="265"/>
        <end position="276"/>
    </location>
</feature>
<dbReference type="PANTHER" id="PTHR15964:SF0">
    <property type="entry name" value="APOLIPOPROTEIN B RECEPTOR"/>
    <property type="match status" value="1"/>
</dbReference>
<dbReference type="PANTHER" id="PTHR15964">
    <property type="entry name" value="APOLIPOPROTEIN B48 RECEPTOR"/>
    <property type="match status" value="1"/>
</dbReference>
<accession>A0ABM0R9H4</accession>
<proteinExistence type="predicted"/>
<dbReference type="Proteomes" id="UP000694923">
    <property type="component" value="Unplaced"/>
</dbReference>
<evidence type="ECO:0000256" key="1">
    <source>
        <dbReference type="SAM" id="MobiDB-lite"/>
    </source>
</evidence>
<feature type="region of interest" description="Disordered" evidence="1">
    <location>
        <begin position="41"/>
        <end position="223"/>
    </location>
</feature>
<feature type="region of interest" description="Disordered" evidence="1">
    <location>
        <begin position="486"/>
        <end position="649"/>
    </location>
</feature>
<keyword evidence="3" id="KW-0675">Receptor</keyword>
<feature type="compositionally biased region" description="Basic and acidic residues" evidence="1">
    <location>
        <begin position="847"/>
        <end position="880"/>
    </location>
</feature>
<feature type="compositionally biased region" description="Basic and acidic residues" evidence="1">
    <location>
        <begin position="75"/>
        <end position="88"/>
    </location>
</feature>
<evidence type="ECO:0000313" key="3">
    <source>
        <dbReference type="RefSeq" id="XP_008577265.1"/>
    </source>
</evidence>
<feature type="region of interest" description="Disordered" evidence="1">
    <location>
        <begin position="249"/>
        <end position="458"/>
    </location>
</feature>
<gene>
    <name evidence="3" type="primary">APOBR</name>
</gene>
<dbReference type="GeneID" id="103595607"/>
<feature type="compositionally biased region" description="Low complexity" evidence="1">
    <location>
        <begin position="751"/>
        <end position="760"/>
    </location>
</feature>